<feature type="chain" id="PRO_5037816036" description="DUF4369 domain-containing protein" evidence="1">
    <location>
        <begin position="16"/>
        <end position="251"/>
    </location>
</feature>
<keyword evidence="4" id="KW-1185">Reference proteome</keyword>
<gene>
    <name evidence="3" type="ORF">GCM10007103_21500</name>
</gene>
<feature type="signal peptide" evidence="1">
    <location>
        <begin position="1"/>
        <end position="15"/>
    </location>
</feature>
<name>A0A918SFU4_9FLAO</name>
<evidence type="ECO:0000256" key="1">
    <source>
        <dbReference type="SAM" id="SignalP"/>
    </source>
</evidence>
<reference evidence="3" key="1">
    <citation type="journal article" date="2014" name="Int. J. Syst. Evol. Microbiol.">
        <title>Complete genome sequence of Corynebacterium casei LMG S-19264T (=DSM 44701T), isolated from a smear-ripened cheese.</title>
        <authorList>
            <consortium name="US DOE Joint Genome Institute (JGI-PGF)"/>
            <person name="Walter F."/>
            <person name="Albersmeier A."/>
            <person name="Kalinowski J."/>
            <person name="Ruckert C."/>
        </authorList>
    </citation>
    <scope>NUCLEOTIDE SEQUENCE</scope>
    <source>
        <strain evidence="3">KCTC 12719</strain>
    </source>
</reference>
<evidence type="ECO:0000259" key="2">
    <source>
        <dbReference type="Pfam" id="PF14289"/>
    </source>
</evidence>
<dbReference type="Pfam" id="PF14289">
    <property type="entry name" value="DUF4369"/>
    <property type="match status" value="1"/>
</dbReference>
<dbReference type="Proteomes" id="UP000610456">
    <property type="component" value="Unassembled WGS sequence"/>
</dbReference>
<dbReference type="RefSeq" id="WP_189604759.1">
    <property type="nucleotide sequence ID" value="NZ_BMXB01000008.1"/>
</dbReference>
<sequence>MKKYSLLFIVLFCLAACSTKDTNLTINGHVEGLKKGTLYLQKVEDTVLVNIDSLEISGDPDFTFQTYVESPQVLYLYLHKVDDSNFDDRITFFAEPGEMVINTSLKNFETDAVVEGSKNQQKLMEYRKMMKRFNDRNLELIQANLEAQQQADEATVQSTNDQFNSLTKRRYLFTVNFALNNKDMEVAPYLAISEVYDANIKYLDTIYKSLTPGVKESMYGKTLSDFLEERRKLEKISEEAEIPTEEEEENS</sequence>
<evidence type="ECO:0000313" key="4">
    <source>
        <dbReference type="Proteomes" id="UP000610456"/>
    </source>
</evidence>
<proteinExistence type="predicted"/>
<dbReference type="AlphaFoldDB" id="A0A918SFU4"/>
<feature type="domain" description="DUF4369" evidence="2">
    <location>
        <begin position="25"/>
        <end position="123"/>
    </location>
</feature>
<organism evidence="3 4">
    <name type="scientific">Salinimicrobium marinum</name>
    <dbReference type="NCBI Taxonomy" id="680283"/>
    <lineage>
        <taxon>Bacteria</taxon>
        <taxon>Pseudomonadati</taxon>
        <taxon>Bacteroidota</taxon>
        <taxon>Flavobacteriia</taxon>
        <taxon>Flavobacteriales</taxon>
        <taxon>Flavobacteriaceae</taxon>
        <taxon>Salinimicrobium</taxon>
    </lineage>
</organism>
<keyword evidence="1" id="KW-0732">Signal</keyword>
<protein>
    <recommendedName>
        <fullName evidence="2">DUF4369 domain-containing protein</fullName>
    </recommendedName>
</protein>
<evidence type="ECO:0000313" key="3">
    <source>
        <dbReference type="EMBL" id="GHA39804.1"/>
    </source>
</evidence>
<dbReference type="EMBL" id="BMXB01000008">
    <property type="protein sequence ID" value="GHA39804.1"/>
    <property type="molecule type" value="Genomic_DNA"/>
</dbReference>
<accession>A0A918SFU4</accession>
<dbReference type="InterPro" id="IPR025380">
    <property type="entry name" value="DUF4369"/>
</dbReference>
<reference evidence="3" key="2">
    <citation type="submission" date="2020-09" db="EMBL/GenBank/DDBJ databases">
        <authorList>
            <person name="Sun Q."/>
            <person name="Kim S."/>
        </authorList>
    </citation>
    <scope>NUCLEOTIDE SEQUENCE</scope>
    <source>
        <strain evidence="3">KCTC 12719</strain>
    </source>
</reference>
<comment type="caution">
    <text evidence="3">The sequence shown here is derived from an EMBL/GenBank/DDBJ whole genome shotgun (WGS) entry which is preliminary data.</text>
</comment>